<feature type="non-terminal residue" evidence="2">
    <location>
        <position position="1"/>
    </location>
</feature>
<dbReference type="AlphaFoldDB" id="A0A371EL60"/>
<gene>
    <name evidence="2" type="ORF">CR513_54490</name>
</gene>
<dbReference type="EMBL" id="QJKJ01013309">
    <property type="protein sequence ID" value="RDX66714.1"/>
    <property type="molecule type" value="Genomic_DNA"/>
</dbReference>
<keyword evidence="3" id="KW-1185">Reference proteome</keyword>
<reference evidence="2" key="1">
    <citation type="submission" date="2018-05" db="EMBL/GenBank/DDBJ databases">
        <title>Draft genome of Mucuna pruriens seed.</title>
        <authorList>
            <person name="Nnadi N.E."/>
            <person name="Vos R."/>
            <person name="Hasami M.H."/>
            <person name="Devisetty U.K."/>
            <person name="Aguiy J.C."/>
        </authorList>
    </citation>
    <scope>NUCLEOTIDE SEQUENCE [LARGE SCALE GENOMIC DNA]</scope>
    <source>
        <strain evidence="2">JCA_2017</strain>
    </source>
</reference>
<sequence length="81" mass="8940">MEAVIPVEIEESSPRTALFQSSDNEEELRANLDLLQEAYEVAQIRECAIKAGGGQATGETFPTRPVRGWPTRLAPGKRQDL</sequence>
<evidence type="ECO:0000313" key="3">
    <source>
        <dbReference type="Proteomes" id="UP000257109"/>
    </source>
</evidence>
<name>A0A371EL60_MUCPR</name>
<feature type="region of interest" description="Disordered" evidence="1">
    <location>
        <begin position="53"/>
        <end position="81"/>
    </location>
</feature>
<evidence type="ECO:0000313" key="2">
    <source>
        <dbReference type="EMBL" id="RDX66714.1"/>
    </source>
</evidence>
<accession>A0A371EL60</accession>
<comment type="caution">
    <text evidence="2">The sequence shown here is derived from an EMBL/GenBank/DDBJ whole genome shotgun (WGS) entry which is preliminary data.</text>
</comment>
<evidence type="ECO:0000256" key="1">
    <source>
        <dbReference type="SAM" id="MobiDB-lite"/>
    </source>
</evidence>
<dbReference type="OrthoDB" id="1909122at2759"/>
<dbReference type="Proteomes" id="UP000257109">
    <property type="component" value="Unassembled WGS sequence"/>
</dbReference>
<protein>
    <submittedName>
        <fullName evidence="2">Uncharacterized protein</fullName>
    </submittedName>
</protein>
<proteinExistence type="predicted"/>
<organism evidence="2 3">
    <name type="scientific">Mucuna pruriens</name>
    <name type="common">Velvet bean</name>
    <name type="synonym">Dolichos pruriens</name>
    <dbReference type="NCBI Taxonomy" id="157652"/>
    <lineage>
        <taxon>Eukaryota</taxon>
        <taxon>Viridiplantae</taxon>
        <taxon>Streptophyta</taxon>
        <taxon>Embryophyta</taxon>
        <taxon>Tracheophyta</taxon>
        <taxon>Spermatophyta</taxon>
        <taxon>Magnoliopsida</taxon>
        <taxon>eudicotyledons</taxon>
        <taxon>Gunneridae</taxon>
        <taxon>Pentapetalae</taxon>
        <taxon>rosids</taxon>
        <taxon>fabids</taxon>
        <taxon>Fabales</taxon>
        <taxon>Fabaceae</taxon>
        <taxon>Papilionoideae</taxon>
        <taxon>50 kb inversion clade</taxon>
        <taxon>NPAAA clade</taxon>
        <taxon>indigoferoid/millettioid clade</taxon>
        <taxon>Phaseoleae</taxon>
        <taxon>Mucuna</taxon>
    </lineage>
</organism>